<dbReference type="InterPro" id="IPR002347">
    <property type="entry name" value="SDR_fam"/>
</dbReference>
<evidence type="ECO:0000313" key="2">
    <source>
        <dbReference type="EMBL" id="AWL94764.1"/>
    </source>
</evidence>
<dbReference type="InterPro" id="IPR052228">
    <property type="entry name" value="Sec_Metab_Biosynth_Oxidored"/>
</dbReference>
<protein>
    <submittedName>
        <fullName evidence="2">Oxidoreductase</fullName>
    </submittedName>
</protein>
<dbReference type="PANTHER" id="PTHR47534">
    <property type="entry name" value="YALI0E05731P"/>
    <property type="match status" value="1"/>
</dbReference>
<dbReference type="KEGG" id="bot:CIT37_23355"/>
<organism evidence="2 3">
    <name type="scientific">Bradyrhizobium ottawaense</name>
    <dbReference type="NCBI Taxonomy" id="931866"/>
    <lineage>
        <taxon>Bacteria</taxon>
        <taxon>Pseudomonadati</taxon>
        <taxon>Pseudomonadota</taxon>
        <taxon>Alphaproteobacteria</taxon>
        <taxon>Hyphomicrobiales</taxon>
        <taxon>Nitrobacteraceae</taxon>
        <taxon>Bradyrhizobium</taxon>
    </lineage>
</organism>
<dbReference type="EMBL" id="CP029425">
    <property type="protein sequence ID" value="AWL94764.1"/>
    <property type="molecule type" value="Genomic_DNA"/>
</dbReference>
<dbReference type="GO" id="GO:0016491">
    <property type="term" value="F:oxidoreductase activity"/>
    <property type="evidence" value="ECO:0007669"/>
    <property type="project" value="UniProtKB-KW"/>
</dbReference>
<proteinExistence type="predicted"/>
<dbReference type="Gene3D" id="3.40.50.720">
    <property type="entry name" value="NAD(P)-binding Rossmann-like Domain"/>
    <property type="match status" value="1"/>
</dbReference>
<evidence type="ECO:0000256" key="1">
    <source>
        <dbReference type="ARBA" id="ARBA00023002"/>
    </source>
</evidence>
<evidence type="ECO:0000313" key="3">
    <source>
        <dbReference type="Proteomes" id="UP000215703"/>
    </source>
</evidence>
<keyword evidence="1" id="KW-0560">Oxidoreductase</keyword>
<name>A0A2U8PB85_9BRAD</name>
<reference evidence="2 3" key="2">
    <citation type="journal article" date="2017" name="Syst. Appl. Microbiol.">
        <title>Soybeans inoculated with root zone soils of Canadian native legumes harbour diverse and novel Bradyrhizobium spp. that possess agricultural potential.</title>
        <authorList>
            <person name="Bromfield E.S.P."/>
            <person name="Cloutier S."/>
            <person name="Tambong J.T."/>
            <person name="Tran Thi T.V."/>
        </authorList>
    </citation>
    <scope>NUCLEOTIDE SEQUENCE [LARGE SCALE GENOMIC DNA]</scope>
    <source>
        <strain evidence="2 3">OO99</strain>
    </source>
</reference>
<reference evidence="2 3" key="1">
    <citation type="journal article" date="2014" name="Int. J. Syst. Evol. Microbiol.">
        <title>Bradyrhizobium ottawaense sp. nov., a symbiotic nitrogen fixing bacterium from root nodules of soybeans in Canada.</title>
        <authorList>
            <person name="Yu X."/>
            <person name="Cloutier S."/>
            <person name="Tambong J.T."/>
            <person name="Bromfield E.S."/>
        </authorList>
    </citation>
    <scope>NUCLEOTIDE SEQUENCE [LARGE SCALE GENOMIC DNA]</scope>
    <source>
        <strain evidence="2 3">OO99</strain>
    </source>
</reference>
<dbReference type="PANTHER" id="PTHR47534:SF3">
    <property type="entry name" value="ALCOHOL DEHYDROGENASE-LIKE C-TERMINAL DOMAIN-CONTAINING PROTEIN"/>
    <property type="match status" value="1"/>
</dbReference>
<dbReference type="Pfam" id="PF00106">
    <property type="entry name" value="adh_short"/>
    <property type="match status" value="1"/>
</dbReference>
<dbReference type="Proteomes" id="UP000215703">
    <property type="component" value="Chromosome"/>
</dbReference>
<sequence>MGRGCRRLRTGGHHIHRLCTATAAQSAHFHQCLRKAPEVKRVELDKSLNVTLPSLESLRLDGLNVAVIGGTGGIGRAFSHQLAARGANVLVVGQTFRDQDMPRITFMKADLSSMRDARRIGSALPAGKMDIVVFTTGIMAGPKREVTGEGIERDLAVSYLSRRVILNEIAPRLGKDRARADLRPRMFVMGFPGTEQRANVDDLNSERSYKRFAAHSNTVAGNEVLVIEAASRFPDVDVFGLNPGFVKTNIRANLLGSRALFAVVEWLTSFMMVEPDAYAERLVPLLVSRDLNGRSGAMFNNKAEAILASPSSTEPSYAAALMGASDRLVSRAMEGRAGKGA</sequence>
<dbReference type="AlphaFoldDB" id="A0A2U8PB85"/>
<dbReference type="PRINTS" id="PR00081">
    <property type="entry name" value="GDHRDH"/>
</dbReference>
<gene>
    <name evidence="2" type="ORF">CIT37_23355</name>
</gene>
<dbReference type="InterPro" id="IPR036291">
    <property type="entry name" value="NAD(P)-bd_dom_sf"/>
</dbReference>
<accession>A0A2U8PB85</accession>
<dbReference type="SUPFAM" id="SSF51735">
    <property type="entry name" value="NAD(P)-binding Rossmann-fold domains"/>
    <property type="match status" value="1"/>
</dbReference>